<reference evidence="1" key="1">
    <citation type="submission" date="2020-09" db="EMBL/GenBank/DDBJ databases">
        <authorList>
            <person name="Blom J."/>
        </authorList>
    </citation>
    <scope>NUCLEOTIDE SEQUENCE</scope>
    <source>
        <strain evidence="1">No.713</strain>
    </source>
</reference>
<keyword evidence="2" id="KW-1185">Reference proteome</keyword>
<protein>
    <submittedName>
        <fullName evidence="1">Uncharacterized protein</fullName>
    </submittedName>
</protein>
<accession>A0A9W4CSZ8</accession>
<dbReference type="RefSeq" id="WP_254174981.1">
    <property type="nucleotide sequence ID" value="NZ_LR882967.1"/>
</dbReference>
<organism evidence="1 2">
    <name type="scientific">Planktothrix pseudagardhii</name>
    <dbReference type="NCBI Taxonomy" id="132604"/>
    <lineage>
        <taxon>Bacteria</taxon>
        <taxon>Bacillati</taxon>
        <taxon>Cyanobacteriota</taxon>
        <taxon>Cyanophyceae</taxon>
        <taxon>Oscillatoriophycideae</taxon>
        <taxon>Oscillatoriales</taxon>
        <taxon>Microcoleaceae</taxon>
        <taxon>Planktothrix</taxon>
    </lineage>
</organism>
<name>A0A9W4CSZ8_9CYAN</name>
<dbReference type="AlphaFoldDB" id="A0A9W4CSZ8"/>
<proteinExistence type="predicted"/>
<sequence>MQRIYEAILKGNLLEWTREVPKQSDLPVRVYVTLQADRSSLSAEFRRQKTVEILEKIAASNVCADISDPMKWQRELRQDRPLPGRDG</sequence>
<dbReference type="EMBL" id="LR882967">
    <property type="protein sequence ID" value="CAD5983834.1"/>
    <property type="molecule type" value="Genomic_DNA"/>
</dbReference>
<dbReference type="Proteomes" id="UP001153719">
    <property type="component" value="Chromosome"/>
</dbReference>
<evidence type="ECO:0000313" key="1">
    <source>
        <dbReference type="EMBL" id="CAD5983834.1"/>
    </source>
</evidence>
<gene>
    <name evidence="1" type="ORF">NO713_05220</name>
</gene>
<dbReference type="KEGG" id="ppsu:NO713_05220"/>
<evidence type="ECO:0000313" key="2">
    <source>
        <dbReference type="Proteomes" id="UP001153719"/>
    </source>
</evidence>